<dbReference type="RefSeq" id="WP_166690925.1">
    <property type="nucleotide sequence ID" value="NZ_WAEL01000001.1"/>
</dbReference>
<dbReference type="Gene3D" id="3.20.20.80">
    <property type="entry name" value="Glycosidases"/>
    <property type="match status" value="1"/>
</dbReference>
<dbReference type="Pfam" id="PF02055">
    <property type="entry name" value="Glyco_hydro_30"/>
    <property type="match status" value="1"/>
</dbReference>
<dbReference type="InterPro" id="IPR017853">
    <property type="entry name" value="GH"/>
</dbReference>
<evidence type="ECO:0000313" key="8">
    <source>
        <dbReference type="Proteomes" id="UP000606008"/>
    </source>
</evidence>
<dbReference type="Pfam" id="PF17189">
    <property type="entry name" value="Glyco_hydro_30C"/>
    <property type="match status" value="1"/>
</dbReference>
<evidence type="ECO:0000256" key="4">
    <source>
        <dbReference type="RuleBase" id="RU361188"/>
    </source>
</evidence>
<dbReference type="InterPro" id="IPR001139">
    <property type="entry name" value="Glyco_hydro_30"/>
</dbReference>
<dbReference type="Gene3D" id="2.60.40.1180">
    <property type="entry name" value="Golgi alpha-mannosidase II"/>
    <property type="match status" value="1"/>
</dbReference>
<proteinExistence type="inferred from homology"/>
<reference evidence="8" key="1">
    <citation type="submission" date="2019-09" db="EMBL/GenBank/DDBJ databases">
        <authorList>
            <person name="Jung D.-H."/>
        </authorList>
    </citation>
    <scope>NUCLEOTIDE SEQUENCE [LARGE SCALE GENOMIC DNA]</scope>
    <source>
        <strain evidence="8">JA-25</strain>
    </source>
</reference>
<evidence type="ECO:0000313" key="7">
    <source>
        <dbReference type="EMBL" id="NID09268.1"/>
    </source>
</evidence>
<dbReference type="PANTHER" id="PTHR11069:SF23">
    <property type="entry name" value="LYSOSOMAL ACID GLUCOSYLCERAMIDASE"/>
    <property type="match status" value="1"/>
</dbReference>
<dbReference type="InterPro" id="IPR033453">
    <property type="entry name" value="Glyco_hydro_30_TIM-barrel"/>
</dbReference>
<feature type="domain" description="Glycosyl hydrolase family 30 TIM-barrel" evidence="5">
    <location>
        <begin position="77"/>
        <end position="408"/>
    </location>
</feature>
<evidence type="ECO:0000259" key="5">
    <source>
        <dbReference type="Pfam" id="PF02055"/>
    </source>
</evidence>
<keyword evidence="3 4" id="KW-0378">Hydrolase</keyword>
<reference evidence="8" key="2">
    <citation type="submission" date="2023-07" db="EMBL/GenBank/DDBJ databases">
        <authorList>
            <person name="Jung D.-H."/>
        </authorList>
    </citation>
    <scope>NUCLEOTIDE SEQUENCE [LARGE SCALE GENOMIC DNA]</scope>
    <source>
        <strain evidence="8">JA-25</strain>
    </source>
</reference>
<evidence type="ECO:0000256" key="2">
    <source>
        <dbReference type="ARBA" id="ARBA00022729"/>
    </source>
</evidence>
<dbReference type="SUPFAM" id="SSF51445">
    <property type="entry name" value="(Trans)glycosidases"/>
    <property type="match status" value="1"/>
</dbReference>
<keyword evidence="8" id="KW-1185">Reference proteome</keyword>
<dbReference type="Proteomes" id="UP000606008">
    <property type="component" value="Unassembled WGS sequence"/>
</dbReference>
<dbReference type="InterPro" id="IPR013780">
    <property type="entry name" value="Glyco_hydro_b"/>
</dbReference>
<dbReference type="EMBL" id="WAEL01000001">
    <property type="protein sequence ID" value="NID09268.1"/>
    <property type="molecule type" value="Genomic_DNA"/>
</dbReference>
<dbReference type="InterPro" id="IPR033452">
    <property type="entry name" value="GH30_C"/>
</dbReference>
<name>A0ABX0QEI7_9BACT</name>
<dbReference type="PRINTS" id="PR00843">
    <property type="entry name" value="GLHYDRLASE30"/>
</dbReference>
<evidence type="ECO:0000259" key="6">
    <source>
        <dbReference type="Pfam" id="PF17189"/>
    </source>
</evidence>
<keyword evidence="4" id="KW-0326">Glycosidase</keyword>
<gene>
    <name evidence="7" type="ORF">F7231_03725</name>
</gene>
<comment type="similarity">
    <text evidence="1 4">Belongs to the glycosyl hydrolase 30 family.</text>
</comment>
<evidence type="ECO:0000256" key="3">
    <source>
        <dbReference type="ARBA" id="ARBA00022801"/>
    </source>
</evidence>
<sequence length="472" mass="51174">MFRCQPVIRIAFVVLFLAIAGNSQVFGQRSVRKAQLWLTNPDGSALFAKQPGTLPFGSKAGEGPVIEVNERQKFQSIDGFGYTLTGGSAMLINRMSASARAALLQELVATTGNSIGVNYLRVSIGASDLDDRVFSYDDLPAGETDPTLAKFSLAPDRVHLIPVLKQILAINPAIKLLGSPWSPPVWMKTNQASKGGSLKPEYYDVYAQYFVRYIQAMKTEGIPIDAITIQNEPLHPGNNPSLLMLPQEQATFIKKSLGPAFKRAGITTKIILYDHNADRPDYPISILDDPAVKPYVDGSAFHLYGGPVSALSTVHDAHPDKNLYFTEQWIGAPGNLKGDLGWHVANLIVGATRNWSRTVLEWNLAANPKQEPHTEGGCTQCLGAITLDGNTVTRNPAYYVIASASKFVRPGSVRIATNTHETLPNVAFKTPTGGVVLIVLNSSKAQQSVNIRYNGKVISTTLPEGGVGTYVW</sequence>
<organism evidence="7 8">
    <name type="scientific">Fibrivirga algicola</name>
    <dbReference type="NCBI Taxonomy" id="2950420"/>
    <lineage>
        <taxon>Bacteria</taxon>
        <taxon>Pseudomonadati</taxon>
        <taxon>Bacteroidota</taxon>
        <taxon>Cytophagia</taxon>
        <taxon>Cytophagales</taxon>
        <taxon>Spirosomataceae</taxon>
        <taxon>Fibrivirga</taxon>
    </lineage>
</organism>
<accession>A0ABX0QEI7</accession>
<comment type="caution">
    <text evidence="7">The sequence shown here is derived from an EMBL/GenBank/DDBJ whole genome shotgun (WGS) entry which is preliminary data.</text>
</comment>
<protein>
    <submittedName>
        <fullName evidence="7">Glucosylceramidase</fullName>
    </submittedName>
</protein>
<feature type="domain" description="Glycosyl hydrolase family 30 beta sandwich" evidence="6">
    <location>
        <begin position="411"/>
        <end position="470"/>
    </location>
</feature>
<keyword evidence="2" id="KW-0732">Signal</keyword>
<evidence type="ECO:0000256" key="1">
    <source>
        <dbReference type="ARBA" id="ARBA00005382"/>
    </source>
</evidence>
<dbReference type="PANTHER" id="PTHR11069">
    <property type="entry name" value="GLUCOSYLCERAMIDASE"/>
    <property type="match status" value="1"/>
</dbReference>